<reference evidence="2 3" key="1">
    <citation type="journal article" date="2018" name="Sci. Rep.">
        <title>Genomic signatures of local adaptation to the degree of environmental predictability in rotifers.</title>
        <authorList>
            <person name="Franch-Gras L."/>
            <person name="Hahn C."/>
            <person name="Garcia-Roger E.M."/>
            <person name="Carmona M.J."/>
            <person name="Serra M."/>
            <person name="Gomez A."/>
        </authorList>
    </citation>
    <scope>NUCLEOTIDE SEQUENCE [LARGE SCALE GENOMIC DNA]</scope>
    <source>
        <strain evidence="2">HYR1</strain>
    </source>
</reference>
<accession>A0A3M7S178</accession>
<evidence type="ECO:0000313" key="3">
    <source>
        <dbReference type="Proteomes" id="UP000276133"/>
    </source>
</evidence>
<evidence type="ECO:0000256" key="1">
    <source>
        <dbReference type="SAM" id="MobiDB-lite"/>
    </source>
</evidence>
<feature type="compositionally biased region" description="Polar residues" evidence="1">
    <location>
        <begin position="357"/>
        <end position="369"/>
    </location>
</feature>
<organism evidence="2 3">
    <name type="scientific">Brachionus plicatilis</name>
    <name type="common">Marine rotifer</name>
    <name type="synonym">Brachionus muelleri</name>
    <dbReference type="NCBI Taxonomy" id="10195"/>
    <lineage>
        <taxon>Eukaryota</taxon>
        <taxon>Metazoa</taxon>
        <taxon>Spiralia</taxon>
        <taxon>Gnathifera</taxon>
        <taxon>Rotifera</taxon>
        <taxon>Eurotatoria</taxon>
        <taxon>Monogononta</taxon>
        <taxon>Pseudotrocha</taxon>
        <taxon>Ploima</taxon>
        <taxon>Brachionidae</taxon>
        <taxon>Brachionus</taxon>
    </lineage>
</organism>
<evidence type="ECO:0000313" key="2">
    <source>
        <dbReference type="EMBL" id="RNA29419.1"/>
    </source>
</evidence>
<protein>
    <recommendedName>
        <fullName evidence="4">Helitron helicase-like domain-containing protein</fullName>
    </recommendedName>
</protein>
<feature type="compositionally biased region" description="Basic and acidic residues" evidence="1">
    <location>
        <begin position="335"/>
        <end position="354"/>
    </location>
</feature>
<feature type="region of interest" description="Disordered" evidence="1">
    <location>
        <begin position="120"/>
        <end position="189"/>
    </location>
</feature>
<gene>
    <name evidence="2" type="ORF">BpHYR1_040005</name>
</gene>
<dbReference type="AlphaFoldDB" id="A0A3M7S178"/>
<feature type="compositionally biased region" description="Basic and acidic residues" evidence="1">
    <location>
        <begin position="301"/>
        <end position="327"/>
    </location>
</feature>
<dbReference type="EMBL" id="REGN01002229">
    <property type="protein sequence ID" value="RNA29419.1"/>
    <property type="molecule type" value="Genomic_DNA"/>
</dbReference>
<feature type="region of interest" description="Disordered" evidence="1">
    <location>
        <begin position="267"/>
        <end position="409"/>
    </location>
</feature>
<proteinExistence type="predicted"/>
<sequence length="597" mass="67318">MFDSYGSTEGGGAYSMYVYTITFNNCKISKRTMRPFDANEDAVILELFTQRNDSGGRLKDADIASAFRRRCRKIAYSTLLNRFNQLDTDRSHLLNVPLSSGDLQYSAIPVVCPTETVPQELAPQESAAQEPEPEPSLVQEQLGVGQIAGPSSESSVARRGRKQGQKSRGAKTTAYSRSAKREKDRQRAINQSVQSLLSSNTDDIVPSDNHDVSTGLDVSTVGILDTAFVEPYPVTDSTILSDNNREVSIQRTLNELAAQIQVPIRVDNSSDPVIQHETDVESSDDDGEDRTFRGSNVNRGWTDKHVRKSERIRDRARRQDEPVDVRQSRLASQMQRDDQRLRAESPASHADRLASQRVATSVRQANLSPDSRDHRLVIDRERHAQNRQEESPTSHNERLANRRVGNQTEDERAERLHLVHINNQAARFVSNTHNTWKHSDPFVALVDDQGDGTLFCEYCGAIYWIGEANDRGVYSKCCQRNKIELSPIQHYHPVMIGLLDPQNSRNFSATLRKEFLDNIRQYNSSLGMASVKANFDAINLDNIRNDRNRISESRTRLPFLYKCHGGVGYKIPPMFNGPQGIERIRAAQYLMLDSDLS</sequence>
<feature type="compositionally biased region" description="Low complexity" evidence="1">
    <location>
        <begin position="120"/>
        <end position="130"/>
    </location>
</feature>
<feature type="compositionally biased region" description="Basic residues" evidence="1">
    <location>
        <begin position="158"/>
        <end position="169"/>
    </location>
</feature>
<comment type="caution">
    <text evidence="2">The sequence shown here is derived from an EMBL/GenBank/DDBJ whole genome shotgun (WGS) entry which is preliminary data.</text>
</comment>
<name>A0A3M7S178_BRAPC</name>
<feature type="compositionally biased region" description="Basic and acidic residues" evidence="1">
    <location>
        <begin position="370"/>
        <end position="400"/>
    </location>
</feature>
<dbReference type="OrthoDB" id="10057854at2759"/>
<dbReference type="Proteomes" id="UP000276133">
    <property type="component" value="Unassembled WGS sequence"/>
</dbReference>
<evidence type="ECO:0008006" key="4">
    <source>
        <dbReference type="Google" id="ProtNLM"/>
    </source>
</evidence>
<keyword evidence="3" id="KW-1185">Reference proteome</keyword>
<feature type="non-terminal residue" evidence="2">
    <location>
        <position position="597"/>
    </location>
</feature>